<dbReference type="GO" id="GO:0004713">
    <property type="term" value="F:protein tyrosine kinase activity"/>
    <property type="evidence" value="ECO:0007669"/>
    <property type="project" value="UniProtKB-KW"/>
</dbReference>
<dbReference type="GO" id="GO:0004674">
    <property type="term" value="F:protein serine/threonine kinase activity"/>
    <property type="evidence" value="ECO:0007669"/>
    <property type="project" value="UniProtKB-KW"/>
</dbReference>
<dbReference type="SUPFAM" id="SSF56112">
    <property type="entry name" value="Protein kinase-like (PK-like)"/>
    <property type="match status" value="1"/>
</dbReference>
<dbReference type="Proteomes" id="UP000054324">
    <property type="component" value="Unassembled WGS sequence"/>
</dbReference>
<organism evidence="7 8">
    <name type="scientific">Opisthorchis viverrini</name>
    <name type="common">Southeast Asian liver fluke</name>
    <dbReference type="NCBI Taxonomy" id="6198"/>
    <lineage>
        <taxon>Eukaryota</taxon>
        <taxon>Metazoa</taxon>
        <taxon>Spiralia</taxon>
        <taxon>Lophotrochozoa</taxon>
        <taxon>Platyhelminthes</taxon>
        <taxon>Trematoda</taxon>
        <taxon>Digenea</taxon>
        <taxon>Opisthorchiida</taxon>
        <taxon>Opisthorchiata</taxon>
        <taxon>Opisthorchiidae</taxon>
        <taxon>Opisthorchis</taxon>
    </lineage>
</organism>
<evidence type="ECO:0000256" key="2">
    <source>
        <dbReference type="ARBA" id="ARBA00022679"/>
    </source>
</evidence>
<evidence type="ECO:0000256" key="5">
    <source>
        <dbReference type="ARBA" id="ARBA00022840"/>
    </source>
</evidence>
<keyword evidence="1" id="KW-0723">Serine/threonine-protein kinase</keyword>
<reference evidence="7 8" key="1">
    <citation type="submission" date="2013-11" db="EMBL/GenBank/DDBJ databases">
        <title>Opisthorchis viverrini - life in the bile duct.</title>
        <authorList>
            <person name="Young N.D."/>
            <person name="Nagarajan N."/>
            <person name="Lin S.J."/>
            <person name="Korhonen P.K."/>
            <person name="Jex A.R."/>
            <person name="Hall R.S."/>
            <person name="Safavi-Hemami H."/>
            <person name="Kaewkong W."/>
            <person name="Bertrand D."/>
            <person name="Gao S."/>
            <person name="Seet Q."/>
            <person name="Wongkham S."/>
            <person name="Teh B.T."/>
            <person name="Wongkham C."/>
            <person name="Intapan P.M."/>
            <person name="Maleewong W."/>
            <person name="Yang X."/>
            <person name="Hu M."/>
            <person name="Wang Z."/>
            <person name="Hofmann A."/>
            <person name="Sternberg P.W."/>
            <person name="Tan P."/>
            <person name="Wang J."/>
            <person name="Gasser R.B."/>
        </authorList>
    </citation>
    <scope>NUCLEOTIDE SEQUENCE [LARGE SCALE GENOMIC DNA]</scope>
</reference>
<evidence type="ECO:0000256" key="1">
    <source>
        <dbReference type="ARBA" id="ARBA00022527"/>
    </source>
</evidence>
<evidence type="ECO:0000256" key="6">
    <source>
        <dbReference type="ARBA" id="ARBA00023137"/>
    </source>
</evidence>
<feature type="non-terminal residue" evidence="7">
    <location>
        <position position="1"/>
    </location>
</feature>
<accession>A0A074ZTF2</accession>
<gene>
    <name evidence="7" type="ORF">T265_15997</name>
</gene>
<proteinExistence type="predicted"/>
<keyword evidence="6" id="KW-0829">Tyrosine-protein kinase</keyword>
<feature type="non-terminal residue" evidence="7">
    <location>
        <position position="67"/>
    </location>
</feature>
<dbReference type="RefSeq" id="XP_009177719.1">
    <property type="nucleotide sequence ID" value="XM_009179455.1"/>
</dbReference>
<name>A0A074ZTF2_OPIVI</name>
<dbReference type="InterPro" id="IPR011009">
    <property type="entry name" value="Kinase-like_dom_sf"/>
</dbReference>
<dbReference type="InterPro" id="IPR050915">
    <property type="entry name" value="MAP_kinase_kinase"/>
</dbReference>
<dbReference type="OrthoDB" id="10252354at2759"/>
<dbReference type="CTD" id="20330162"/>
<evidence type="ECO:0000256" key="3">
    <source>
        <dbReference type="ARBA" id="ARBA00022741"/>
    </source>
</evidence>
<keyword evidence="4" id="KW-0418">Kinase</keyword>
<evidence type="ECO:0008006" key="9">
    <source>
        <dbReference type="Google" id="ProtNLM"/>
    </source>
</evidence>
<dbReference type="AlphaFoldDB" id="A0A074ZTF2"/>
<dbReference type="KEGG" id="ovi:T265_15997"/>
<dbReference type="STRING" id="6198.A0A074ZTF2"/>
<evidence type="ECO:0000256" key="4">
    <source>
        <dbReference type="ARBA" id="ARBA00022777"/>
    </source>
</evidence>
<dbReference type="GeneID" id="20330162"/>
<keyword evidence="3" id="KW-0547">Nucleotide-binding</keyword>
<dbReference type="EMBL" id="KL600107">
    <property type="protein sequence ID" value="KER18534.1"/>
    <property type="molecule type" value="Genomic_DNA"/>
</dbReference>
<evidence type="ECO:0000313" key="7">
    <source>
        <dbReference type="EMBL" id="KER18534.1"/>
    </source>
</evidence>
<dbReference type="GO" id="GO:0005524">
    <property type="term" value="F:ATP binding"/>
    <property type="evidence" value="ECO:0007669"/>
    <property type="project" value="UniProtKB-KW"/>
</dbReference>
<keyword evidence="5" id="KW-0067">ATP-binding</keyword>
<protein>
    <recommendedName>
        <fullName evidence="9">Protein kinase domain-containing protein</fullName>
    </recommendedName>
</protein>
<dbReference type="Gene3D" id="3.30.200.20">
    <property type="entry name" value="Phosphorylase Kinase, domain 1"/>
    <property type="match status" value="1"/>
</dbReference>
<sequence length="67" mass="7532">CSSQFIVDYYGAFYVDKTISICMEYMDAGGLDTLLPTVGRFPEPIIVLIADSVTQGLLFLWQELHIL</sequence>
<dbReference type="GO" id="GO:0004712">
    <property type="term" value="F:protein serine/threonine/tyrosine kinase activity"/>
    <property type="evidence" value="ECO:0007669"/>
    <property type="project" value="UniProtKB-ARBA"/>
</dbReference>
<keyword evidence="8" id="KW-1185">Reference proteome</keyword>
<keyword evidence="2" id="KW-0808">Transferase</keyword>
<evidence type="ECO:0000313" key="8">
    <source>
        <dbReference type="Proteomes" id="UP000054324"/>
    </source>
</evidence>
<dbReference type="PANTHER" id="PTHR47448:SF1">
    <property type="entry name" value="SERINE_THREONINE-PROTEIN KINASE STE7 HOMOLOG"/>
    <property type="match status" value="1"/>
</dbReference>
<dbReference type="PANTHER" id="PTHR47448">
    <property type="entry name" value="DUAL SPECIFICITY MITOGEN-ACTIVATED PROTEIN KINASE KINASE DSOR1-LIKE PROTEIN"/>
    <property type="match status" value="1"/>
</dbReference>